<comment type="subcellular location">
    <subcellularLocation>
        <location evidence="1">Membrane</location>
        <topology evidence="1">Single-pass membrane protein</topology>
    </subcellularLocation>
</comment>
<dbReference type="InterPro" id="IPR018097">
    <property type="entry name" value="EGF_Ca-bd_CS"/>
</dbReference>
<dbReference type="FunFam" id="2.10.25.10:FF:000010">
    <property type="entry name" value="Pro-epidermal growth factor"/>
    <property type="match status" value="1"/>
</dbReference>
<feature type="disulfide bond" evidence="12">
    <location>
        <begin position="40"/>
        <end position="52"/>
    </location>
</feature>
<evidence type="ECO:0000313" key="13">
    <source>
        <dbReference type="Ensembl" id="ENSMUNP00000013792.2"/>
    </source>
</evidence>
<reference evidence="13" key="3">
    <citation type="submission" date="2025-09" db="UniProtKB">
        <authorList>
            <consortium name="Ensembl"/>
        </authorList>
    </citation>
    <scope>IDENTIFICATION</scope>
</reference>
<dbReference type="InterPro" id="IPR002172">
    <property type="entry name" value="LDrepeatLR_classA_rpt"/>
</dbReference>
<dbReference type="FunFam" id="4.10.400.10:FF:000024">
    <property type="entry name" value="Low-density lipoprotein RecePtor related"/>
    <property type="match status" value="1"/>
</dbReference>
<dbReference type="SUPFAM" id="SSF57196">
    <property type="entry name" value="EGF/Laminin"/>
    <property type="match status" value="2"/>
</dbReference>
<dbReference type="InterPro" id="IPR001881">
    <property type="entry name" value="EGF-like_Ca-bd_dom"/>
</dbReference>
<dbReference type="AlphaFoldDB" id="A0A8C6JJU3"/>
<accession>A0A8V5FL82</accession>
<dbReference type="GO" id="GO:0006898">
    <property type="term" value="P:receptor-mediated endocytosis"/>
    <property type="evidence" value="ECO:0007669"/>
    <property type="project" value="TreeGrafter"/>
</dbReference>
<proteinExistence type="inferred from homology"/>
<protein>
    <submittedName>
        <fullName evidence="13">Uncharacterized protein</fullName>
    </submittedName>
</protein>
<dbReference type="Pfam" id="PF14670">
    <property type="entry name" value="FXa_inhibition"/>
    <property type="match status" value="1"/>
</dbReference>
<dbReference type="InterPro" id="IPR000152">
    <property type="entry name" value="EGF-type_Asp/Asn_hydroxyl_site"/>
</dbReference>
<evidence type="ECO:0000256" key="1">
    <source>
        <dbReference type="ARBA" id="ARBA00004167"/>
    </source>
</evidence>
<evidence type="ECO:0000256" key="5">
    <source>
        <dbReference type="ARBA" id="ARBA00022737"/>
    </source>
</evidence>
<dbReference type="Gene3D" id="2.10.25.10">
    <property type="entry name" value="Laminin"/>
    <property type="match status" value="2"/>
</dbReference>
<dbReference type="SMART" id="SM00181">
    <property type="entry name" value="EGF"/>
    <property type="match status" value="3"/>
</dbReference>
<dbReference type="Proteomes" id="UP000694405">
    <property type="component" value="Chromosome 7"/>
</dbReference>
<evidence type="ECO:0000256" key="4">
    <source>
        <dbReference type="ARBA" id="ARBA00022692"/>
    </source>
</evidence>
<keyword evidence="6" id="KW-1133">Transmembrane helix</keyword>
<dbReference type="GO" id="GO:0016324">
    <property type="term" value="C:apical plasma membrane"/>
    <property type="evidence" value="ECO:0007669"/>
    <property type="project" value="TreeGrafter"/>
</dbReference>
<evidence type="ECO:0000256" key="9">
    <source>
        <dbReference type="ARBA" id="ARBA00023170"/>
    </source>
</evidence>
<dbReference type="InterPro" id="IPR051221">
    <property type="entry name" value="LDLR-related"/>
</dbReference>
<evidence type="ECO:0000256" key="12">
    <source>
        <dbReference type="PROSITE-ProRule" id="PRU00124"/>
    </source>
</evidence>
<keyword evidence="10" id="KW-0325">Glycoprotein</keyword>
<dbReference type="PROSITE" id="PS00010">
    <property type="entry name" value="ASX_HYDROXYL"/>
    <property type="match status" value="1"/>
</dbReference>
<feature type="disulfide bond" evidence="12">
    <location>
        <begin position="59"/>
        <end position="74"/>
    </location>
</feature>
<keyword evidence="4" id="KW-0812">Transmembrane</keyword>
<keyword evidence="9" id="KW-0675">Receptor</keyword>
<dbReference type="Ensembl" id="ENSMUNT00000015898.2">
    <property type="protein sequence ID" value="ENSMUNP00000013792.2"/>
    <property type="gene ID" value="ENSMUNG00000010761.2"/>
</dbReference>
<dbReference type="GO" id="GO:0043235">
    <property type="term" value="C:receptor complex"/>
    <property type="evidence" value="ECO:0007669"/>
    <property type="project" value="TreeGrafter"/>
</dbReference>
<reference evidence="13" key="1">
    <citation type="submission" date="2020-03" db="EMBL/GenBank/DDBJ databases">
        <title>Melopsittacus undulatus (budgerigar) genome, bMelUnd1, maternal haplotype with Z.</title>
        <authorList>
            <person name="Gedman G."/>
            <person name="Mountcastle J."/>
            <person name="Haase B."/>
            <person name="Formenti G."/>
            <person name="Wright T."/>
            <person name="Apodaca J."/>
            <person name="Pelan S."/>
            <person name="Chow W."/>
            <person name="Rhie A."/>
            <person name="Howe K."/>
            <person name="Fedrigo O."/>
            <person name="Jarvis E.D."/>
        </authorList>
    </citation>
    <scope>NUCLEOTIDE SEQUENCE [LARGE SCALE GENOMIC DNA]</scope>
</reference>
<evidence type="ECO:0000256" key="2">
    <source>
        <dbReference type="ARBA" id="ARBA00009939"/>
    </source>
</evidence>
<feature type="disulfide bond" evidence="12">
    <location>
        <begin position="86"/>
        <end position="104"/>
    </location>
</feature>
<dbReference type="GO" id="GO:0005509">
    <property type="term" value="F:calcium ion binding"/>
    <property type="evidence" value="ECO:0007669"/>
    <property type="project" value="InterPro"/>
</dbReference>
<evidence type="ECO:0000256" key="7">
    <source>
        <dbReference type="ARBA" id="ARBA00023136"/>
    </source>
</evidence>
<accession>A0A8C6JJU3</accession>
<dbReference type="Gene3D" id="4.10.400.10">
    <property type="entry name" value="Low-density Lipoprotein Receptor"/>
    <property type="match status" value="2"/>
</dbReference>
<feature type="disulfide bond" evidence="12">
    <location>
        <begin position="79"/>
        <end position="91"/>
    </location>
</feature>
<dbReference type="GO" id="GO:0042562">
    <property type="term" value="F:hormone binding"/>
    <property type="evidence" value="ECO:0007669"/>
    <property type="project" value="TreeGrafter"/>
</dbReference>
<evidence type="ECO:0000256" key="3">
    <source>
        <dbReference type="ARBA" id="ARBA00022536"/>
    </source>
</evidence>
<comment type="caution">
    <text evidence="11">Lacks conserved residue(s) required for the propagation of feature annotation.</text>
</comment>
<dbReference type="PROSITE" id="PS50068">
    <property type="entry name" value="LDLRA_2"/>
    <property type="match status" value="2"/>
</dbReference>
<dbReference type="CDD" id="cd00112">
    <property type="entry name" value="LDLa"/>
    <property type="match status" value="2"/>
</dbReference>
<dbReference type="Pfam" id="PF00057">
    <property type="entry name" value="Ldl_recept_a"/>
    <property type="match status" value="2"/>
</dbReference>
<dbReference type="PANTHER" id="PTHR22722:SF12">
    <property type="entry name" value="EGF-LIKE DOMAIN-CONTAINING PROTEIN"/>
    <property type="match status" value="1"/>
</dbReference>
<dbReference type="SMART" id="SM00192">
    <property type="entry name" value="LDLa"/>
    <property type="match status" value="2"/>
</dbReference>
<organism evidence="13 14">
    <name type="scientific">Melopsittacus undulatus</name>
    <name type="common">Budgerigar</name>
    <name type="synonym">Psittacus undulatus</name>
    <dbReference type="NCBI Taxonomy" id="13146"/>
    <lineage>
        <taxon>Eukaryota</taxon>
        <taxon>Metazoa</taxon>
        <taxon>Chordata</taxon>
        <taxon>Craniata</taxon>
        <taxon>Vertebrata</taxon>
        <taxon>Euteleostomi</taxon>
        <taxon>Archelosauria</taxon>
        <taxon>Archosauria</taxon>
        <taxon>Dinosauria</taxon>
        <taxon>Saurischia</taxon>
        <taxon>Theropoda</taxon>
        <taxon>Coelurosauria</taxon>
        <taxon>Aves</taxon>
        <taxon>Neognathae</taxon>
        <taxon>Neoaves</taxon>
        <taxon>Telluraves</taxon>
        <taxon>Australaves</taxon>
        <taxon>Psittaciformes</taxon>
        <taxon>Psittaculidae</taxon>
        <taxon>Melopsittacus</taxon>
    </lineage>
</organism>
<dbReference type="SUPFAM" id="SSF57424">
    <property type="entry name" value="LDL receptor-like module"/>
    <property type="match status" value="2"/>
</dbReference>
<evidence type="ECO:0000313" key="14">
    <source>
        <dbReference type="Proteomes" id="UP000694405"/>
    </source>
</evidence>
<keyword evidence="8 12" id="KW-1015">Disulfide bond</keyword>
<comment type="similarity">
    <text evidence="2">Belongs to the LDLR family.</text>
</comment>
<dbReference type="PROSITE" id="PS01187">
    <property type="entry name" value="EGF_CA"/>
    <property type="match status" value="1"/>
</dbReference>
<evidence type="ECO:0000256" key="11">
    <source>
        <dbReference type="PROSITE-ProRule" id="PRU00076"/>
    </source>
</evidence>
<dbReference type="InterPro" id="IPR036055">
    <property type="entry name" value="LDL_receptor-like_sf"/>
</dbReference>
<keyword evidence="5" id="KW-0677">Repeat</keyword>
<evidence type="ECO:0000256" key="6">
    <source>
        <dbReference type="ARBA" id="ARBA00022989"/>
    </source>
</evidence>
<evidence type="ECO:0000256" key="10">
    <source>
        <dbReference type="ARBA" id="ARBA00023180"/>
    </source>
</evidence>
<dbReference type="PANTHER" id="PTHR22722">
    <property type="entry name" value="LOW-DENSITY LIPOPROTEIN RECEPTOR-RELATED PROTEIN 2-RELATED"/>
    <property type="match status" value="1"/>
</dbReference>
<dbReference type="PROSITE" id="PS50026">
    <property type="entry name" value="EGF_3"/>
    <property type="match status" value="1"/>
</dbReference>
<reference evidence="13" key="2">
    <citation type="submission" date="2025-08" db="UniProtKB">
        <authorList>
            <consortium name="Ensembl"/>
        </authorList>
    </citation>
    <scope>IDENTIFICATION</scope>
</reference>
<dbReference type="InterPro" id="IPR023415">
    <property type="entry name" value="LDLR_class-A_CS"/>
</dbReference>
<dbReference type="PRINTS" id="PR00261">
    <property type="entry name" value="LDLRECEPTOR"/>
</dbReference>
<name>A0A8C6JJU3_MELUD</name>
<keyword evidence="14" id="KW-1185">Reference proteome</keyword>
<dbReference type="PROSITE" id="PS01186">
    <property type="entry name" value="EGF_2"/>
    <property type="match status" value="1"/>
</dbReference>
<dbReference type="InterPro" id="IPR000742">
    <property type="entry name" value="EGF"/>
</dbReference>
<feature type="disulfide bond" evidence="12">
    <location>
        <begin position="47"/>
        <end position="65"/>
    </location>
</feature>
<dbReference type="SMART" id="SM00179">
    <property type="entry name" value="EGF_CA"/>
    <property type="match status" value="1"/>
</dbReference>
<dbReference type="PROSITE" id="PS01209">
    <property type="entry name" value="LDLRA_1"/>
    <property type="match status" value="2"/>
</dbReference>
<evidence type="ECO:0000256" key="8">
    <source>
        <dbReference type="ARBA" id="ARBA00023157"/>
    </source>
</evidence>
<keyword evidence="7" id="KW-0472">Membrane</keyword>
<keyword evidence="3 11" id="KW-0245">EGF-like domain</keyword>
<sequence length="285" mass="29920">MHCPGEPAEWPEGLYSELVRWGWGLCHLSALSLSAVSKECGPAEFPCQNGQCVALAVRCDGDHDCRDGSDEEGCQPAPCQSDEYPCGLGSCLNASLVCDGQQDCVDGSDEGGNCSAPCQRSCAHLCYPSPQGPRCWCGSGYRLADDSLSCMDIDECTEQGEEACSQTCLNTPGSYNCSCLPGYLLEPDGRTCKLTGKTWDGQAVLWVPGTLGYTSSWWVPVPPCLLLMGGALYGVPDCVPLHGEVLVGTGLGGTGAHGMKEIWAGSIVSEGHTGISTHPMGALQV</sequence>